<comment type="caution">
    <text evidence="2">The sequence shown here is derived from an EMBL/GenBank/DDBJ whole genome shotgun (WGS) entry which is preliminary data.</text>
</comment>
<reference evidence="3" key="1">
    <citation type="submission" date="2023-07" db="EMBL/GenBank/DDBJ databases">
        <title>Chryseobacterium sp. GMJ5 Genome sequencing and assembly.</title>
        <authorList>
            <person name="Jung Y."/>
        </authorList>
    </citation>
    <scope>NUCLEOTIDE SEQUENCE [LARGE SCALE GENOMIC DNA]</scope>
    <source>
        <strain evidence="3">GMJ5</strain>
    </source>
</reference>
<evidence type="ECO:0000313" key="2">
    <source>
        <dbReference type="EMBL" id="MCU7613146.1"/>
    </source>
</evidence>
<keyword evidence="1" id="KW-0732">Signal</keyword>
<feature type="chain" id="PRO_5046821312" description="Adhesin" evidence="1">
    <location>
        <begin position="19"/>
        <end position="340"/>
    </location>
</feature>
<proteinExistence type="predicted"/>
<dbReference type="EMBL" id="JAOTEN010000001">
    <property type="protein sequence ID" value="MCU7613146.1"/>
    <property type="molecule type" value="Genomic_DNA"/>
</dbReference>
<feature type="signal peptide" evidence="1">
    <location>
        <begin position="1"/>
        <end position="18"/>
    </location>
</feature>
<dbReference type="RefSeq" id="WP_262988994.1">
    <property type="nucleotide sequence ID" value="NZ_JAOTEN010000001.1"/>
</dbReference>
<organism evidence="2 3">
    <name type="scientific">Chryseobacterium gilvum</name>
    <dbReference type="NCBI Taxonomy" id="2976534"/>
    <lineage>
        <taxon>Bacteria</taxon>
        <taxon>Pseudomonadati</taxon>
        <taxon>Bacteroidota</taxon>
        <taxon>Flavobacteriia</taxon>
        <taxon>Flavobacteriales</taxon>
        <taxon>Weeksellaceae</taxon>
        <taxon>Chryseobacterium group</taxon>
        <taxon>Chryseobacterium</taxon>
    </lineage>
</organism>
<dbReference type="Proteomes" id="UP001208114">
    <property type="component" value="Unassembled WGS sequence"/>
</dbReference>
<evidence type="ECO:0000256" key="1">
    <source>
        <dbReference type="SAM" id="SignalP"/>
    </source>
</evidence>
<keyword evidence="3" id="KW-1185">Reference proteome</keyword>
<protein>
    <recommendedName>
        <fullName evidence="4">Adhesin</fullName>
    </recommendedName>
</protein>
<gene>
    <name evidence="2" type="ORF">N0B16_01750</name>
</gene>
<evidence type="ECO:0008006" key="4">
    <source>
        <dbReference type="Google" id="ProtNLM"/>
    </source>
</evidence>
<sequence>MSKLFFCALFFIYSSAFAQISFTSWINSYLQIDSYSGNTNPDAYTVTFAGNGNINIPNWKLSARLLQNITSSDGKFTIPANKISFQPISSTGQAYPNPVPSLSQIGAPLNVLLQQNSEVFLIPQSNAALYNVPAKPNGYYNLQLKYGLTVVGGTYLGSYPAWTKFIAPVEFTAYDQYNAVIGKVTHNFQFQIGSISGTPSSAEEMSLNINMNAANGILEFKSMQDYNNGTSVIYTNGLTVNCTSNFQIKVRSLQSDLRSASGKSIPVEVIHLTLLPLTNANQTVFPIILSLANQTLAQANISQYSYSYDIKYFTAPQDVRLINAQPEDYSTTLQYEIMPQ</sequence>
<evidence type="ECO:0000313" key="3">
    <source>
        <dbReference type="Proteomes" id="UP001208114"/>
    </source>
</evidence>
<accession>A0ABT2VTI3</accession>
<name>A0ABT2VTI3_9FLAO</name>